<dbReference type="GO" id="GO:0046872">
    <property type="term" value="F:metal ion binding"/>
    <property type="evidence" value="ECO:0007669"/>
    <property type="project" value="UniProtKB-KW"/>
</dbReference>
<sequence length="286" mass="32093">MKIQHFFDEHTWTLSYVVHDGRMGVVLDPVRDYDPKSGRTSWRSAEQVAAYIDRERLEIPYVVDTHAHADHMSGLPFFKERYGARTVTGAEVGKVQAAFRDIYNLGRDFPVDGSQFDVLIDEGKRLGFGTLEVEALHTPGHTPAHMSWKIGDAVFVGDTLFMPDYGSARCDFPGGSAAELYDSIQRLYALPDSTRLFVCHDYMPGGRPLAYETTVAEQKRSNVQIDARTTKQEYVAFREKRDAELEAPNLILPSIQVNIRAGELPEPESNGIAYLKIPLDVLGGRK</sequence>
<dbReference type="EMBL" id="KU144996">
    <property type="protein sequence ID" value="AMK59615.1"/>
    <property type="molecule type" value="Genomic_DNA"/>
</dbReference>
<dbReference type="SMART" id="SM00849">
    <property type="entry name" value="Lactamase_B"/>
    <property type="match status" value="1"/>
</dbReference>
<dbReference type="Pfam" id="PF00753">
    <property type="entry name" value="Lactamase_B"/>
    <property type="match status" value="1"/>
</dbReference>
<evidence type="ECO:0000313" key="3">
    <source>
        <dbReference type="EMBL" id="AMK59615.1"/>
    </source>
</evidence>
<dbReference type="Gene3D" id="3.60.15.10">
    <property type="entry name" value="Ribonuclease Z/Hydroxyacylglutathione hydrolase-like"/>
    <property type="match status" value="1"/>
</dbReference>
<dbReference type="InterPro" id="IPR036866">
    <property type="entry name" value="RibonucZ/Hydroxyglut_hydro"/>
</dbReference>
<dbReference type="PANTHER" id="PTHR43084">
    <property type="entry name" value="PERSULFIDE DIOXYGENASE ETHE1"/>
    <property type="match status" value="1"/>
</dbReference>
<feature type="domain" description="Metallo-beta-lactamase" evidence="2">
    <location>
        <begin position="12"/>
        <end position="200"/>
    </location>
</feature>
<protein>
    <submittedName>
        <fullName evidence="3">Putative Hydroxyacylglutathione hydrolase</fullName>
    </submittedName>
</protein>
<name>A0A140E003_9BACT</name>
<accession>A0A140E003</accession>
<dbReference type="InterPro" id="IPR051682">
    <property type="entry name" value="Mito_Persulfide_Diox"/>
</dbReference>
<dbReference type="CDD" id="cd07724">
    <property type="entry name" value="POD-like_MBL-fold"/>
    <property type="match status" value="1"/>
</dbReference>
<reference evidence="3" key="1">
    <citation type="journal article" date="2016" name="Appl. Environ. Microbiol.">
        <title>Functional Metagenomics of a Biostimulated Petroleum-Contaminated Soil Reveals an Extraordinary Diversity of Extradiol Dioxygenases.</title>
        <authorList>
            <person name="Terron-Gonzalez L."/>
            <person name="Martin-Cabello G."/>
            <person name="Ferrer M."/>
            <person name="Santero E."/>
        </authorList>
    </citation>
    <scope>NUCLEOTIDE SEQUENCE</scope>
</reference>
<dbReference type="AlphaFoldDB" id="A0A140E003"/>
<dbReference type="GO" id="GO:0006749">
    <property type="term" value="P:glutathione metabolic process"/>
    <property type="evidence" value="ECO:0007669"/>
    <property type="project" value="InterPro"/>
</dbReference>
<keyword evidence="1" id="KW-0479">Metal-binding</keyword>
<dbReference type="GO" id="GO:0016787">
    <property type="term" value="F:hydrolase activity"/>
    <property type="evidence" value="ECO:0007669"/>
    <property type="project" value="UniProtKB-KW"/>
</dbReference>
<proteinExistence type="predicted"/>
<keyword evidence="3" id="KW-0378">Hydrolase</keyword>
<dbReference type="SUPFAM" id="SSF56281">
    <property type="entry name" value="Metallo-hydrolase/oxidoreductase"/>
    <property type="match status" value="1"/>
</dbReference>
<dbReference type="GO" id="GO:0070813">
    <property type="term" value="P:hydrogen sulfide metabolic process"/>
    <property type="evidence" value="ECO:0007669"/>
    <property type="project" value="TreeGrafter"/>
</dbReference>
<organism evidence="3">
    <name type="scientific">uncultured bacterium UPO76</name>
    <dbReference type="NCBI Taxonomy" id="1776993"/>
    <lineage>
        <taxon>Bacteria</taxon>
        <taxon>environmental samples</taxon>
    </lineage>
</organism>
<dbReference type="InterPro" id="IPR001279">
    <property type="entry name" value="Metallo-B-lactamas"/>
</dbReference>
<dbReference type="GO" id="GO:0050313">
    <property type="term" value="F:sulfur dioxygenase activity"/>
    <property type="evidence" value="ECO:0007669"/>
    <property type="project" value="InterPro"/>
</dbReference>
<evidence type="ECO:0000256" key="1">
    <source>
        <dbReference type="ARBA" id="ARBA00022723"/>
    </source>
</evidence>
<evidence type="ECO:0000259" key="2">
    <source>
        <dbReference type="SMART" id="SM00849"/>
    </source>
</evidence>
<dbReference type="InterPro" id="IPR044528">
    <property type="entry name" value="POD-like_MBL-fold"/>
</dbReference>
<dbReference type="PANTHER" id="PTHR43084:SF1">
    <property type="entry name" value="PERSULFIDE DIOXYGENASE ETHE1, MITOCHONDRIAL"/>
    <property type="match status" value="1"/>
</dbReference>